<feature type="compositionally biased region" description="Gly residues" evidence="3">
    <location>
        <begin position="378"/>
        <end position="391"/>
    </location>
</feature>
<reference evidence="7" key="3">
    <citation type="submission" date="2025-08" db="UniProtKB">
        <authorList>
            <consortium name="RefSeq"/>
        </authorList>
    </citation>
    <scope>IDENTIFICATION</scope>
    <source>
        <tissue evidence="7">Whole organism</tissue>
    </source>
</reference>
<dbReference type="Pfam" id="PF00621">
    <property type="entry name" value="RhoGEF"/>
    <property type="match status" value="1"/>
</dbReference>
<feature type="compositionally biased region" description="Basic residues" evidence="3">
    <location>
        <begin position="351"/>
        <end position="376"/>
    </location>
</feature>
<dbReference type="Pfam" id="PF00018">
    <property type="entry name" value="SH3_1"/>
    <property type="match status" value="1"/>
</dbReference>
<dbReference type="InterPro" id="IPR011993">
    <property type="entry name" value="PH-like_dom_sf"/>
</dbReference>
<proteinExistence type="predicted"/>
<feature type="compositionally biased region" description="Low complexity" evidence="3">
    <location>
        <begin position="648"/>
        <end position="662"/>
    </location>
</feature>
<dbReference type="InterPro" id="IPR036028">
    <property type="entry name" value="SH3-like_dom_sf"/>
</dbReference>
<dbReference type="GeneID" id="108613564"/>
<dbReference type="SUPFAM" id="SSF50044">
    <property type="entry name" value="SH3-domain"/>
    <property type="match status" value="1"/>
</dbReference>
<dbReference type="PROSITE" id="PS50010">
    <property type="entry name" value="DH_2"/>
    <property type="match status" value="1"/>
</dbReference>
<dbReference type="CDD" id="cd01221">
    <property type="entry name" value="PH_ephexin"/>
    <property type="match status" value="1"/>
</dbReference>
<dbReference type="InterPro" id="IPR000219">
    <property type="entry name" value="DH_dom"/>
</dbReference>
<dbReference type="SUPFAM" id="SSF48065">
    <property type="entry name" value="DBL homology domain (DH-domain)"/>
    <property type="match status" value="1"/>
</dbReference>
<keyword evidence="6" id="KW-1185">Reference proteome</keyword>
<feature type="compositionally biased region" description="Basic residues" evidence="3">
    <location>
        <begin position="460"/>
        <end position="471"/>
    </location>
</feature>
<dbReference type="InterPro" id="IPR035899">
    <property type="entry name" value="DBL_dom_sf"/>
</dbReference>
<feature type="region of interest" description="Disordered" evidence="3">
    <location>
        <begin position="712"/>
        <end position="732"/>
    </location>
</feature>
<sequence>MQLSADAMATSSGSNMDAAAARSECNGNATTTTTNNNSPRKEKTILGWLVKSASANDKANDSDNNNCNDNANDKSNINNNRINNNNCNCESRAFREFRGVQTLRLLWSKRIHSASVEAAESQVQRQGLGTLRKLNKSVSCLVNAFNNARDWPSLTNAHETRAKRAASLHNLQETSSEQQVLLQLQRDKDNFYKYKNAEQAKMLRRSSDVNGNTNATFIAVKAGNAAGERLQWPKREDVMAKCSQSDNQHEQASGCGRLGERAAERLGASEQVNLISEQSAAAATEAAAAAAANSVRISLSAASGHSGSSESLQTVNSTNSLTSIATSGITVTSQTSANRSAGTRRKYSFKTHAGKSFHQHHTPRRMSSHSHSHTHTHQGGGAGGEFSGGGGVVRQLTQQFNEIIQKDARVLEQVKRKNGVWLSRGSHVYKIVERSAMQQQQQQQQQQQEQQSSSASLLRPKQKNGKSLRSRLRKSLVGASFDTKQLAALTPTRSTFYIEDPATPQQHEQQEHHGSGELDSGFSEKASSGDIPVMPATPSAESQKFSTVARKTKKEAKAMRRRTTIGVRPHDPPPPPPPSVELRNSNRTQLEPHSPTSWYAECGVFKQSTTTLTAPHGTDEPTTPTPNTPGGGSSSWYTESGLYQTSGISVASSSGSSGVSTGNEAGLGDELQPHSLFFNEPLYQVYSAAKLESITRDLEAHESSTDGYEEIGQHAHAKKEPAQQTQKTRPSALQLVEPKNGPSRTLWSEIPEVIHSGILPTLTPRERGLQEAKFEIMTSEASYLKSLNLLRRHFMNNTAFCDSSVLSTKDRKALFSYIVPVHECSERLLTELECCWQNNIMLVGLSRCIYEIAERHFHVYITFCEHQGRMDRTLRRLKEAKNGAFQQHLEKLEASPSCCGLNLHSFLMLPMQRITRLPLLIDAVFSKESPHNTEEYEGWKLALALVQKIVAQCNEAANRCEQAYELERISKQLEFPSHIRALAIAPMGVPKQGAKPRFLVKRGELTHLVWRGDDAKLTFGKRFTKSSIYAFLFSDLLVLCKRKGDSNFSVFDYCPRSMLTLTSGDNLPQLPTKDIKDPTSKNLMLMTLLENHERKTIELVLSCPSVSDQQRWLEAMRPPEAETPGEKLYESWDCPQVIAKHSYESDEPDVLQLELGDVVNVSRKLPDGWYQGERIRDGAVGWFPGSYTEELNSSHVRARNLKQRHRLLTFTATYLEAQKGK</sequence>
<feature type="region of interest" description="Disordered" evidence="3">
    <location>
        <begin position="351"/>
        <end position="391"/>
    </location>
</feature>
<protein>
    <submittedName>
        <fullName evidence="7">Ephexin-1 isoform X2</fullName>
    </submittedName>
</protein>
<dbReference type="CDD" id="cd00160">
    <property type="entry name" value="RhoGEF"/>
    <property type="match status" value="1"/>
</dbReference>
<feature type="compositionally biased region" description="Basic residues" evidence="3">
    <location>
        <begin position="550"/>
        <end position="563"/>
    </location>
</feature>
<dbReference type="InterPro" id="IPR001452">
    <property type="entry name" value="SH3_domain"/>
</dbReference>
<reference evidence="6" key="1">
    <citation type="journal article" date="1997" name="Nucleic Acids Res.">
        <title>tRNAscan-SE: a program for improved detection of transfer RNA genes in genomic sequence.</title>
        <authorList>
            <person name="Lowe T.M."/>
            <person name="Eddy S.R."/>
        </authorList>
    </citation>
    <scope>NUCLEOTIDE SEQUENCE [LARGE SCALE GENOMIC DNA]</scope>
</reference>
<dbReference type="Gene3D" id="2.30.29.30">
    <property type="entry name" value="Pleckstrin-homology domain (PH domain)/Phosphotyrosine-binding domain (PTB)"/>
    <property type="match status" value="1"/>
</dbReference>
<dbReference type="RefSeq" id="XP_017862589.1">
    <property type="nucleotide sequence ID" value="XM_018007100.1"/>
</dbReference>
<evidence type="ECO:0000256" key="3">
    <source>
        <dbReference type="SAM" id="MobiDB-lite"/>
    </source>
</evidence>
<dbReference type="PROSITE" id="PS50002">
    <property type="entry name" value="SH3"/>
    <property type="match status" value="1"/>
</dbReference>
<reference evidence="6" key="2">
    <citation type="journal article" date="2016" name="G3 (Bethesda)">
        <title>Genome Evolution in Three Species of Cactophilic Drosophila.</title>
        <authorList>
            <person name="Sanchez-Flores A."/>
            <person name="Penazola F."/>
            <person name="Carpinteyro-Ponce J."/>
            <person name="Nazario-Yepiz N."/>
            <person name="Abreu-Goodger C."/>
            <person name="Machado C.A."/>
            <person name="Markow T.A."/>
        </authorList>
    </citation>
    <scope>NUCLEOTIDE SEQUENCE [LARGE SCALE GENOMIC DNA]</scope>
</reference>
<dbReference type="SMART" id="SM00325">
    <property type="entry name" value="RhoGEF"/>
    <property type="match status" value="1"/>
</dbReference>
<organism evidence="6 7">
    <name type="scientific">Drosophila arizonae</name>
    <name type="common">Fruit fly</name>
    <dbReference type="NCBI Taxonomy" id="7263"/>
    <lineage>
        <taxon>Eukaryota</taxon>
        <taxon>Metazoa</taxon>
        <taxon>Ecdysozoa</taxon>
        <taxon>Arthropoda</taxon>
        <taxon>Hexapoda</taxon>
        <taxon>Insecta</taxon>
        <taxon>Pterygota</taxon>
        <taxon>Neoptera</taxon>
        <taxon>Endopterygota</taxon>
        <taxon>Diptera</taxon>
        <taxon>Brachycera</taxon>
        <taxon>Muscomorpha</taxon>
        <taxon>Ephydroidea</taxon>
        <taxon>Drosophilidae</taxon>
        <taxon>Drosophila</taxon>
    </lineage>
</organism>
<feature type="region of interest" description="Disordered" evidence="3">
    <location>
        <begin position="435"/>
        <end position="471"/>
    </location>
</feature>
<gene>
    <name evidence="7" type="primary">LOC108613564</name>
</gene>
<dbReference type="PANTHER" id="PTHR12845:SF5">
    <property type="entry name" value="EPHEXIN, ISOFORM D"/>
    <property type="match status" value="1"/>
</dbReference>
<evidence type="ECO:0000256" key="2">
    <source>
        <dbReference type="PROSITE-ProRule" id="PRU00192"/>
    </source>
</evidence>
<feature type="compositionally biased region" description="Low complexity" evidence="3">
    <location>
        <begin position="438"/>
        <end position="451"/>
    </location>
</feature>
<name>A0ABM1P5V3_DROAR</name>
<feature type="region of interest" description="Disordered" evidence="3">
    <location>
        <begin position="648"/>
        <end position="667"/>
    </location>
</feature>
<accession>A0ABM1P5V3</accession>
<evidence type="ECO:0000256" key="1">
    <source>
        <dbReference type="ARBA" id="ARBA00022443"/>
    </source>
</evidence>
<dbReference type="PANTHER" id="PTHR12845">
    <property type="entry name" value="GUANINE NUCLEOTIDE EXCHANGE FACTOR"/>
    <property type="match status" value="1"/>
</dbReference>
<evidence type="ECO:0000259" key="4">
    <source>
        <dbReference type="PROSITE" id="PS50002"/>
    </source>
</evidence>
<dbReference type="Gene3D" id="2.30.30.40">
    <property type="entry name" value="SH3 Domains"/>
    <property type="match status" value="1"/>
</dbReference>
<dbReference type="SUPFAM" id="SSF50729">
    <property type="entry name" value="PH domain-like"/>
    <property type="match status" value="1"/>
</dbReference>
<feature type="domain" description="DH" evidence="5">
    <location>
        <begin position="768"/>
        <end position="956"/>
    </location>
</feature>
<feature type="compositionally biased region" description="Polar residues" evidence="3">
    <location>
        <begin position="1"/>
        <end position="15"/>
    </location>
</feature>
<dbReference type="InterPro" id="IPR047270">
    <property type="entry name" value="PH_ephexin"/>
</dbReference>
<evidence type="ECO:0000313" key="7">
    <source>
        <dbReference type="RefSeq" id="XP_017862589.1"/>
    </source>
</evidence>
<dbReference type="CDD" id="cd11793">
    <property type="entry name" value="SH3_ephexin1_like"/>
    <property type="match status" value="1"/>
</dbReference>
<evidence type="ECO:0000259" key="5">
    <source>
        <dbReference type="PROSITE" id="PS50010"/>
    </source>
</evidence>
<feature type="region of interest" description="Disordered" evidence="3">
    <location>
        <begin position="1"/>
        <end position="21"/>
    </location>
</feature>
<feature type="region of interest" description="Disordered" evidence="3">
    <location>
        <begin position="502"/>
        <end position="598"/>
    </location>
</feature>
<dbReference type="InterPro" id="IPR047271">
    <property type="entry name" value="Ephexin-like"/>
</dbReference>
<dbReference type="SMART" id="SM00326">
    <property type="entry name" value="SH3"/>
    <property type="match status" value="1"/>
</dbReference>
<feature type="domain" description="SH3" evidence="4">
    <location>
        <begin position="1132"/>
        <end position="1193"/>
    </location>
</feature>
<feature type="compositionally biased region" description="Polar residues" evidence="3">
    <location>
        <begin position="722"/>
        <end position="731"/>
    </location>
</feature>
<keyword evidence="1 2" id="KW-0728">SH3 domain</keyword>
<dbReference type="Gene3D" id="1.20.900.10">
    <property type="entry name" value="Dbl homology (DH) domain"/>
    <property type="match status" value="1"/>
</dbReference>
<evidence type="ECO:0000313" key="6">
    <source>
        <dbReference type="Proteomes" id="UP000694904"/>
    </source>
</evidence>
<feature type="compositionally biased region" description="Polar residues" evidence="3">
    <location>
        <begin position="582"/>
        <end position="597"/>
    </location>
</feature>
<feature type="region of interest" description="Disordered" evidence="3">
    <location>
        <begin position="611"/>
        <end position="639"/>
    </location>
</feature>
<dbReference type="Proteomes" id="UP000694904">
    <property type="component" value="Chromosome 4"/>
</dbReference>